<sequence length="371" mass="41769">MFIFAFGSLVLKGIKVERVHSYYAVFFLTVIFYLYGPLLNSLPIEGARPYIHLGRTVLLFALGIPSLFVALFMRTGCFLAKPTPCLVYLFGIIWSVIYFVLSDLTHPKTQVLADFGMTVIPFGWLVRNHVYYLQIIAILILMILPCVYLLLCKKTNVSVLEIKTVLGLACVMIAGNAYQNWVLYYLGTSVFAAILGWSILKDIQISKADVEDPAVTKQHLDDHVDVEDKTYPFIPQATLQNSLVSSASTLNSAHCPSSIQSNLNSEMVENAKQYVLLHFSKNINIDIIAVEIGVSRSNLIKHFKQLTGNTINNYITDVRIERAKQLLITQSITATAYEVGFNNSNYFTTVFKKKTNITPKQFQKNHTQALF</sequence>
<dbReference type="SMART" id="SM00342">
    <property type="entry name" value="HTH_ARAC"/>
    <property type="match status" value="1"/>
</dbReference>
<feature type="domain" description="HTH araC/xylS-type" evidence="5">
    <location>
        <begin position="269"/>
        <end position="365"/>
    </location>
</feature>
<dbReference type="PROSITE" id="PS00041">
    <property type="entry name" value="HTH_ARAC_FAMILY_1"/>
    <property type="match status" value="1"/>
</dbReference>
<dbReference type="InterPro" id="IPR009057">
    <property type="entry name" value="Homeodomain-like_sf"/>
</dbReference>
<name>A0ABU1B7X4_PSEHA</name>
<keyword evidence="4" id="KW-0812">Transmembrane</keyword>
<keyword evidence="4" id="KW-1133">Transmembrane helix</keyword>
<keyword evidence="1" id="KW-0805">Transcription regulation</keyword>
<evidence type="ECO:0000256" key="1">
    <source>
        <dbReference type="ARBA" id="ARBA00023015"/>
    </source>
</evidence>
<dbReference type="PRINTS" id="PR00032">
    <property type="entry name" value="HTHARAC"/>
</dbReference>
<keyword evidence="2" id="KW-0238">DNA-binding</keyword>
<feature type="transmembrane region" description="Helical" evidence="4">
    <location>
        <begin position="131"/>
        <end position="151"/>
    </location>
</feature>
<evidence type="ECO:0000256" key="3">
    <source>
        <dbReference type="ARBA" id="ARBA00023163"/>
    </source>
</evidence>
<dbReference type="PANTHER" id="PTHR43280">
    <property type="entry name" value="ARAC-FAMILY TRANSCRIPTIONAL REGULATOR"/>
    <property type="match status" value="1"/>
</dbReference>
<dbReference type="Proteomes" id="UP001226574">
    <property type="component" value="Unassembled WGS sequence"/>
</dbReference>
<keyword evidence="4" id="KW-0472">Membrane</keyword>
<accession>A0ABU1B7X4</accession>
<evidence type="ECO:0000313" key="6">
    <source>
        <dbReference type="EMBL" id="MDQ9090337.1"/>
    </source>
</evidence>
<dbReference type="Pfam" id="PF12833">
    <property type="entry name" value="HTH_18"/>
    <property type="match status" value="1"/>
</dbReference>
<dbReference type="PANTHER" id="PTHR43280:SF28">
    <property type="entry name" value="HTH-TYPE TRANSCRIPTIONAL ACTIVATOR RHAS"/>
    <property type="match status" value="1"/>
</dbReference>
<evidence type="ECO:0000256" key="4">
    <source>
        <dbReference type="SAM" id="Phobius"/>
    </source>
</evidence>
<keyword evidence="3" id="KW-0804">Transcription</keyword>
<organism evidence="6 7">
    <name type="scientific">Pseudoalteromonas haloplanktis</name>
    <name type="common">Alteromonas haloplanktis</name>
    <dbReference type="NCBI Taxonomy" id="228"/>
    <lineage>
        <taxon>Bacteria</taxon>
        <taxon>Pseudomonadati</taxon>
        <taxon>Pseudomonadota</taxon>
        <taxon>Gammaproteobacteria</taxon>
        <taxon>Alteromonadales</taxon>
        <taxon>Pseudoalteromonadaceae</taxon>
        <taxon>Pseudoalteromonas</taxon>
    </lineage>
</organism>
<dbReference type="EMBL" id="JAVIFY010000001">
    <property type="protein sequence ID" value="MDQ9090337.1"/>
    <property type="molecule type" value="Genomic_DNA"/>
</dbReference>
<feature type="transmembrane region" description="Helical" evidence="4">
    <location>
        <begin position="50"/>
        <end position="73"/>
    </location>
</feature>
<evidence type="ECO:0000256" key="2">
    <source>
        <dbReference type="ARBA" id="ARBA00023125"/>
    </source>
</evidence>
<evidence type="ECO:0000259" key="5">
    <source>
        <dbReference type="PROSITE" id="PS01124"/>
    </source>
</evidence>
<feature type="transmembrane region" description="Helical" evidence="4">
    <location>
        <begin position="158"/>
        <end position="175"/>
    </location>
</feature>
<comment type="caution">
    <text evidence="6">The sequence shown here is derived from an EMBL/GenBank/DDBJ whole genome shotgun (WGS) entry which is preliminary data.</text>
</comment>
<evidence type="ECO:0000313" key="7">
    <source>
        <dbReference type="Proteomes" id="UP001226574"/>
    </source>
</evidence>
<gene>
    <name evidence="6" type="ORF">RC083_01880</name>
</gene>
<proteinExistence type="predicted"/>
<dbReference type="InterPro" id="IPR018060">
    <property type="entry name" value="HTH_AraC"/>
</dbReference>
<dbReference type="RefSeq" id="WP_309038256.1">
    <property type="nucleotide sequence ID" value="NZ_JAVIFY010000001.1"/>
</dbReference>
<keyword evidence="7" id="KW-1185">Reference proteome</keyword>
<dbReference type="InterPro" id="IPR018062">
    <property type="entry name" value="HTH_AraC-typ_CS"/>
</dbReference>
<feature type="transmembrane region" description="Helical" evidence="4">
    <location>
        <begin position="85"/>
        <end position="101"/>
    </location>
</feature>
<dbReference type="Gene3D" id="1.10.10.60">
    <property type="entry name" value="Homeodomain-like"/>
    <property type="match status" value="2"/>
</dbReference>
<dbReference type="SUPFAM" id="SSF46689">
    <property type="entry name" value="Homeodomain-like"/>
    <property type="match status" value="2"/>
</dbReference>
<dbReference type="PROSITE" id="PS01124">
    <property type="entry name" value="HTH_ARAC_FAMILY_2"/>
    <property type="match status" value="1"/>
</dbReference>
<feature type="transmembrane region" description="Helical" evidence="4">
    <location>
        <begin position="21"/>
        <end position="38"/>
    </location>
</feature>
<protein>
    <submittedName>
        <fullName evidence="6">AraC family transcriptional regulator</fullName>
    </submittedName>
</protein>
<feature type="transmembrane region" description="Helical" evidence="4">
    <location>
        <begin position="181"/>
        <end position="200"/>
    </location>
</feature>
<dbReference type="InterPro" id="IPR020449">
    <property type="entry name" value="Tscrpt_reg_AraC-type_HTH"/>
</dbReference>
<reference evidence="6 7" key="1">
    <citation type="submission" date="2023-08" db="EMBL/GenBank/DDBJ databases">
        <title>Pseudoalteromonas haloplanktis LL1 genome.</title>
        <authorList>
            <person name="Wu S."/>
        </authorList>
    </citation>
    <scope>NUCLEOTIDE SEQUENCE [LARGE SCALE GENOMIC DNA]</scope>
    <source>
        <strain evidence="6 7">LL1</strain>
    </source>
</reference>